<evidence type="ECO:0000256" key="8">
    <source>
        <dbReference type="ARBA" id="ARBA00022882"/>
    </source>
</evidence>
<keyword evidence="5" id="KW-0107">Calcium channel</keyword>
<feature type="transmembrane region" description="Helical" evidence="15">
    <location>
        <begin position="288"/>
        <end position="312"/>
    </location>
</feature>
<evidence type="ECO:0000256" key="4">
    <source>
        <dbReference type="ARBA" id="ARBA00022568"/>
    </source>
</evidence>
<evidence type="ECO:0000256" key="2">
    <source>
        <dbReference type="ARBA" id="ARBA00022448"/>
    </source>
</evidence>
<evidence type="ECO:0000256" key="12">
    <source>
        <dbReference type="ARBA" id="ARBA00023180"/>
    </source>
</evidence>
<dbReference type="GO" id="GO:0005891">
    <property type="term" value="C:voltage-gated calcium channel complex"/>
    <property type="evidence" value="ECO:0007669"/>
    <property type="project" value="TreeGrafter"/>
</dbReference>
<dbReference type="AlphaFoldDB" id="A0A7J6M8Z8"/>
<comment type="caution">
    <text evidence="17">The sequence shown here is derived from an EMBL/GenBank/DDBJ whole genome shotgun (WGS) entry which is preliminary data.</text>
</comment>
<keyword evidence="10" id="KW-0406">Ion transport</keyword>
<accession>A0A7J6M8Z8</accession>
<evidence type="ECO:0000313" key="17">
    <source>
        <dbReference type="EMBL" id="KAF4667541.1"/>
    </source>
</evidence>
<dbReference type="PANTHER" id="PTHR45628">
    <property type="entry name" value="VOLTAGE-DEPENDENT CALCIUM CHANNEL TYPE A SUBUNIT ALPHA-1"/>
    <property type="match status" value="1"/>
</dbReference>
<dbReference type="SUPFAM" id="SSF81324">
    <property type="entry name" value="Voltage-gated potassium channels"/>
    <property type="match status" value="1"/>
</dbReference>
<evidence type="ECO:0000256" key="15">
    <source>
        <dbReference type="SAM" id="Phobius"/>
    </source>
</evidence>
<dbReference type="Pfam" id="PF13499">
    <property type="entry name" value="EF-hand_7"/>
    <property type="match status" value="1"/>
</dbReference>
<dbReference type="Gene3D" id="3.40.50.150">
    <property type="entry name" value="Vaccinia Virus protein VP39"/>
    <property type="match status" value="1"/>
</dbReference>
<keyword evidence="4" id="KW-0109">Calcium transport</keyword>
<evidence type="ECO:0000256" key="1">
    <source>
        <dbReference type="ARBA" id="ARBA00004141"/>
    </source>
</evidence>
<dbReference type="Proteomes" id="UP000572268">
    <property type="component" value="Unassembled WGS sequence"/>
</dbReference>
<dbReference type="InterPro" id="IPR050599">
    <property type="entry name" value="VDCC_alpha-1_subunit"/>
</dbReference>
<protein>
    <recommendedName>
        <fullName evidence="16">EF-hand domain-containing protein</fullName>
    </recommendedName>
</protein>
<keyword evidence="3" id="KW-0597">Phosphoprotein</keyword>
<keyword evidence="11 15" id="KW-0472">Membrane</keyword>
<feature type="transmembrane region" description="Helical" evidence="15">
    <location>
        <begin position="102"/>
        <end position="124"/>
    </location>
</feature>
<feature type="transmembrane region" description="Helical" evidence="15">
    <location>
        <begin position="73"/>
        <end position="90"/>
    </location>
</feature>
<dbReference type="InterPro" id="IPR027359">
    <property type="entry name" value="Volt_channel_dom_sf"/>
</dbReference>
<keyword evidence="7" id="KW-0106">Calcium</keyword>
<proteinExistence type="predicted"/>
<feature type="domain" description="EF-hand" evidence="16">
    <location>
        <begin position="336"/>
        <end position="371"/>
    </location>
</feature>
<dbReference type="SUPFAM" id="SSF47473">
    <property type="entry name" value="EF-hand"/>
    <property type="match status" value="1"/>
</dbReference>
<evidence type="ECO:0000256" key="6">
    <source>
        <dbReference type="ARBA" id="ARBA00022692"/>
    </source>
</evidence>
<keyword evidence="6 15" id="KW-0812">Transmembrane</keyword>
<keyword evidence="8" id="KW-0851">Voltage-gated channel</keyword>
<keyword evidence="12" id="KW-0325">Glycoprotein</keyword>
<dbReference type="EMBL" id="JABANN010000179">
    <property type="protein sequence ID" value="KAF4667541.1"/>
    <property type="molecule type" value="Genomic_DNA"/>
</dbReference>
<dbReference type="PANTHER" id="PTHR45628:SF7">
    <property type="entry name" value="VOLTAGE-DEPENDENT CALCIUM CHANNEL TYPE A SUBUNIT ALPHA-1"/>
    <property type="match status" value="1"/>
</dbReference>
<dbReference type="InterPro" id="IPR005821">
    <property type="entry name" value="Ion_trans_dom"/>
</dbReference>
<evidence type="ECO:0000256" key="9">
    <source>
        <dbReference type="ARBA" id="ARBA00022989"/>
    </source>
</evidence>
<evidence type="ECO:0000256" key="14">
    <source>
        <dbReference type="SAM" id="MobiDB-lite"/>
    </source>
</evidence>
<dbReference type="GO" id="GO:0005509">
    <property type="term" value="F:calcium ion binding"/>
    <property type="evidence" value="ECO:0007669"/>
    <property type="project" value="InterPro"/>
</dbReference>
<feature type="compositionally biased region" description="Polar residues" evidence="14">
    <location>
        <begin position="1"/>
        <end position="22"/>
    </location>
</feature>
<keyword evidence="2" id="KW-0813">Transport</keyword>
<dbReference type="Gene3D" id="1.20.120.350">
    <property type="entry name" value="Voltage-gated potassium channels. Chain C"/>
    <property type="match status" value="1"/>
</dbReference>
<dbReference type="SUPFAM" id="SSF53335">
    <property type="entry name" value="S-adenosyl-L-methionine-dependent methyltransferases"/>
    <property type="match status" value="1"/>
</dbReference>
<dbReference type="InterPro" id="IPR011992">
    <property type="entry name" value="EF-hand-dom_pair"/>
</dbReference>
<evidence type="ECO:0000256" key="5">
    <source>
        <dbReference type="ARBA" id="ARBA00022673"/>
    </source>
</evidence>
<keyword evidence="9 15" id="KW-1133">Transmembrane helix</keyword>
<dbReference type="Pfam" id="PF00520">
    <property type="entry name" value="Ion_trans"/>
    <property type="match status" value="1"/>
</dbReference>
<dbReference type="InterPro" id="IPR002048">
    <property type="entry name" value="EF_hand_dom"/>
</dbReference>
<comment type="subcellular location">
    <subcellularLocation>
        <location evidence="1">Membrane</location>
        <topology evidence="1">Multi-pass membrane protein</topology>
    </subcellularLocation>
</comment>
<evidence type="ECO:0000256" key="13">
    <source>
        <dbReference type="ARBA" id="ARBA00023303"/>
    </source>
</evidence>
<organism evidence="17 18">
    <name type="scientific">Perkinsus olseni</name>
    <name type="common">Perkinsus atlanticus</name>
    <dbReference type="NCBI Taxonomy" id="32597"/>
    <lineage>
        <taxon>Eukaryota</taxon>
        <taxon>Sar</taxon>
        <taxon>Alveolata</taxon>
        <taxon>Perkinsozoa</taxon>
        <taxon>Perkinsea</taxon>
        <taxon>Perkinsida</taxon>
        <taxon>Perkinsidae</taxon>
        <taxon>Perkinsus</taxon>
    </lineage>
</organism>
<evidence type="ECO:0000259" key="16">
    <source>
        <dbReference type="PROSITE" id="PS50222"/>
    </source>
</evidence>
<dbReference type="Gene3D" id="1.10.238.10">
    <property type="entry name" value="EF-hand"/>
    <property type="match status" value="1"/>
</dbReference>
<evidence type="ECO:0000256" key="7">
    <source>
        <dbReference type="ARBA" id="ARBA00022837"/>
    </source>
</evidence>
<dbReference type="InterPro" id="IPR029063">
    <property type="entry name" value="SAM-dependent_MTases_sf"/>
</dbReference>
<name>A0A7J6M8Z8_PEROL</name>
<feature type="transmembrane region" description="Helical" evidence="15">
    <location>
        <begin position="136"/>
        <end position="157"/>
    </location>
</feature>
<dbReference type="GO" id="GO:0008331">
    <property type="term" value="F:high voltage-gated calcium channel activity"/>
    <property type="evidence" value="ECO:0007669"/>
    <property type="project" value="TreeGrafter"/>
</dbReference>
<feature type="transmembrane region" description="Helical" evidence="15">
    <location>
        <begin position="190"/>
        <end position="217"/>
    </location>
</feature>
<evidence type="ECO:0000313" key="18">
    <source>
        <dbReference type="Proteomes" id="UP000572268"/>
    </source>
</evidence>
<evidence type="ECO:0000256" key="11">
    <source>
        <dbReference type="ARBA" id="ARBA00023136"/>
    </source>
</evidence>
<reference evidence="17 18" key="1">
    <citation type="submission" date="2020-04" db="EMBL/GenBank/DDBJ databases">
        <title>Perkinsus olseni comparative genomics.</title>
        <authorList>
            <person name="Bogema D.R."/>
        </authorList>
    </citation>
    <scope>NUCLEOTIDE SEQUENCE [LARGE SCALE GENOMIC DNA]</scope>
    <source>
        <strain evidence="17">ATCC PRA-31</strain>
    </source>
</reference>
<evidence type="ECO:0000256" key="3">
    <source>
        <dbReference type="ARBA" id="ARBA00022553"/>
    </source>
</evidence>
<dbReference type="GO" id="GO:0098703">
    <property type="term" value="P:calcium ion import across plasma membrane"/>
    <property type="evidence" value="ECO:0007669"/>
    <property type="project" value="TreeGrafter"/>
</dbReference>
<dbReference type="PROSITE" id="PS50222">
    <property type="entry name" value="EF_HAND_2"/>
    <property type="match status" value="1"/>
</dbReference>
<sequence>MSATTRVNSVTTRGSTATQHSGRFTAVYPPSDTGAPLSACSSESDELRPKINTSLWRKLVRQLSFRAGESRNANMFFSCMVLLNSVSVGLETDLDVNDDSDLWLVINSVFLVIFGVELVVRLRIEGLRSWVHDTWNWFDTLLVVSDVVGMWIVPFFTGKSLRSFNFLRTGRLLRLARIARLFRFLRPLALIMRGIVMAFKIVLWMIILMTILIYVAAVGMRIFTKNIAEDWSDDLANPDSSLLAKGLGTYGQPPFRSVPQSMITMFQLVTLENWPEVFYATGHYVSSIALTIIPFVFFMNFIIVSLMTGVILENVLEVSRTDYEEKNRRTEEFRRMAFAHLHEVFKEADESGRGWISEDEFLKVLRNVEVAQKLKFADVSLRDAAELFSLIDINQSRRILSLLSSLRPCSRPVPAREEYMTQPAVALKWMRTAFERAQRRRQAKGITDIRSVHLFDLGSGSGVIGASALLARLCSKVTFVDCSQQAIDTLIDNMANLEGYIPPDTWAYLPPLEIGKSWKLPMEALDTTRERVVIAANPPWGLVQPQSDRPIIDSIVANVKSFPEDIEVAHVLHSSRARHIPAICESEGLTARRIMHEEPLVIPEYTSPVATDLRLTLASAWMISLSRRRPEERFREKGPRRKKDSDDDDDL</sequence>
<keyword evidence="13" id="KW-0407">Ion channel</keyword>
<gene>
    <name evidence="17" type="ORF">FOL46_002436</name>
</gene>
<evidence type="ECO:0000256" key="10">
    <source>
        <dbReference type="ARBA" id="ARBA00023065"/>
    </source>
</evidence>
<feature type="region of interest" description="Disordered" evidence="14">
    <location>
        <begin position="629"/>
        <end position="651"/>
    </location>
</feature>
<feature type="region of interest" description="Disordered" evidence="14">
    <location>
        <begin position="1"/>
        <end position="25"/>
    </location>
</feature>
<dbReference type="Gene3D" id="1.10.287.70">
    <property type="match status" value="1"/>
</dbReference>